<keyword evidence="2" id="KW-0808">Transferase</keyword>
<keyword evidence="3" id="KW-1185">Reference proteome</keyword>
<comment type="caution">
    <text evidence="2">The sequence shown here is derived from an EMBL/GenBank/DDBJ whole genome shotgun (WGS) entry which is preliminary data.</text>
</comment>
<dbReference type="Gene3D" id="3.90.1150.10">
    <property type="entry name" value="Aspartate Aminotransferase, domain 1"/>
    <property type="match status" value="1"/>
</dbReference>
<sequence length="372" mass="39656">MSPYWRTGIVQDVAPPGITDLAPGYLDPALLPVDLLAAAYDKAFSRYGPAALSYGENQGVQPLREALAERAGCGPEHILITAGTSHALHMLATTLAEPGDVVLCEPTAYDYGKQIFTDRGLRLAPFAADDAGPEPDALAAAVRRHRAVGRRIAFAYLIPTFHNPTGRLVGEERRLALLDVAREHDVLVVEDDAYAELCLDELPMPKPMAELAGYEGVVRLCSFAKTLGPGLRLGWMLAAPAMVASAAASGLLSSGGGLNHLASLAVTTLIEDGGYDTRLTMLRKELGARRDALVKGLGTACFARPPHGGFFLWVRGASEEHMLAAAARAKIRVAAGSRFGRPATPAVRLSYSFNPPDTLFQAGRRLTQHQKG</sequence>
<dbReference type="Pfam" id="PF00155">
    <property type="entry name" value="Aminotran_1_2"/>
    <property type="match status" value="1"/>
</dbReference>
<proteinExistence type="predicted"/>
<dbReference type="AlphaFoldDB" id="A0A7W8EID2"/>
<dbReference type="InterPro" id="IPR015422">
    <property type="entry name" value="PyrdxlP-dep_Trfase_small"/>
</dbReference>
<dbReference type="CDD" id="cd00609">
    <property type="entry name" value="AAT_like"/>
    <property type="match status" value="1"/>
</dbReference>
<dbReference type="PANTHER" id="PTHR42858">
    <property type="entry name" value="AMINOTRANSFERASE"/>
    <property type="match status" value="1"/>
</dbReference>
<dbReference type="PANTHER" id="PTHR42858:SF1">
    <property type="entry name" value="LD15494P"/>
    <property type="match status" value="1"/>
</dbReference>
<dbReference type="EC" id="2.6.1.-" evidence="2"/>
<feature type="domain" description="Aminotransferase class I/classII large" evidence="1">
    <location>
        <begin position="48"/>
        <end position="351"/>
    </location>
</feature>
<dbReference type="InterPro" id="IPR004839">
    <property type="entry name" value="Aminotransferase_I/II_large"/>
</dbReference>
<evidence type="ECO:0000313" key="2">
    <source>
        <dbReference type="EMBL" id="MBB5080423.1"/>
    </source>
</evidence>
<dbReference type="SUPFAM" id="SSF53383">
    <property type="entry name" value="PLP-dependent transferases"/>
    <property type="match status" value="1"/>
</dbReference>
<dbReference type="InterPro" id="IPR015421">
    <property type="entry name" value="PyrdxlP-dep_Trfase_major"/>
</dbReference>
<accession>A0A7W8EID2</accession>
<evidence type="ECO:0000259" key="1">
    <source>
        <dbReference type="Pfam" id="PF00155"/>
    </source>
</evidence>
<dbReference type="GO" id="GO:0030170">
    <property type="term" value="F:pyridoxal phosphate binding"/>
    <property type="evidence" value="ECO:0007669"/>
    <property type="project" value="InterPro"/>
</dbReference>
<dbReference type="EMBL" id="JACHIN010000008">
    <property type="protein sequence ID" value="MBB5080423.1"/>
    <property type="molecule type" value="Genomic_DNA"/>
</dbReference>
<protein>
    <submittedName>
        <fullName evidence="2">2-aminoadipate transaminase</fullName>
        <ecNumber evidence="2">2.6.1.-</ecNumber>
    </submittedName>
</protein>
<dbReference type="InterPro" id="IPR015424">
    <property type="entry name" value="PyrdxlP-dep_Trfase"/>
</dbReference>
<dbReference type="Proteomes" id="UP000568380">
    <property type="component" value="Unassembled WGS sequence"/>
</dbReference>
<dbReference type="GO" id="GO:0047536">
    <property type="term" value="F:2-aminoadipate transaminase activity"/>
    <property type="evidence" value="ECO:0007669"/>
    <property type="project" value="TreeGrafter"/>
</dbReference>
<evidence type="ECO:0000313" key="3">
    <source>
        <dbReference type="Proteomes" id="UP000568380"/>
    </source>
</evidence>
<dbReference type="Gene3D" id="3.40.640.10">
    <property type="entry name" value="Type I PLP-dependent aspartate aminotransferase-like (Major domain)"/>
    <property type="match status" value="1"/>
</dbReference>
<keyword evidence="2" id="KW-0032">Aminotransferase</keyword>
<reference evidence="2 3" key="1">
    <citation type="submission" date="2020-08" db="EMBL/GenBank/DDBJ databases">
        <title>Genomic Encyclopedia of Type Strains, Phase IV (KMG-IV): sequencing the most valuable type-strain genomes for metagenomic binning, comparative biology and taxonomic classification.</title>
        <authorList>
            <person name="Goeker M."/>
        </authorList>
    </citation>
    <scope>NUCLEOTIDE SEQUENCE [LARGE SCALE GENOMIC DNA]</scope>
    <source>
        <strain evidence="2 3">DSM 45385</strain>
    </source>
</reference>
<organism evidence="2 3">
    <name type="scientific">Nonomuraea endophytica</name>
    <dbReference type="NCBI Taxonomy" id="714136"/>
    <lineage>
        <taxon>Bacteria</taxon>
        <taxon>Bacillati</taxon>
        <taxon>Actinomycetota</taxon>
        <taxon>Actinomycetes</taxon>
        <taxon>Streptosporangiales</taxon>
        <taxon>Streptosporangiaceae</taxon>
        <taxon>Nonomuraea</taxon>
    </lineage>
</organism>
<name>A0A7W8EID2_9ACTN</name>
<dbReference type="RefSeq" id="WP_184966899.1">
    <property type="nucleotide sequence ID" value="NZ_JACHIN010000008.1"/>
</dbReference>
<gene>
    <name evidence="2" type="ORF">HNR40_005910</name>
</gene>